<sequence length="392" mass="43828">MKTYLIKLLIGMISLMSSTAQQTPAIEDVTWFVHSIETENTELTHPADADLYTQINVDLTNNKLIGDLCCGGSFETPITMGINVFTADAYTGDTPICNNTNSTTFSNTIKNYFKNGVGDNFYFTISKAGDFTHLEITNSTGNTINLYNTPLFNINGLNSNTLKLTSTDNLDTWYVDAMQVNGTTYNIQDFVNSEFNTTSTYNQISIEFASDGTFKTEACSILSGQFSIHSDNELTFVCESLTATPVNCQNTTTTNLQTHYFDFFKNNTTEVFNFTYGIVDSGEGCSPEFFRLEAANGDFINFSNCPYTLSSTKHNAKDKLKLYPNPTTDSFFITNNLSIKQIELYNIEGKLIKLFTQPQNTYQISELTKGIYLVKIKQTNTAHITTEKLIIQ</sequence>
<feature type="domain" description="Secretion system C-terminal sorting" evidence="3">
    <location>
        <begin position="322"/>
        <end position="391"/>
    </location>
</feature>
<dbReference type="Pfam" id="PF18962">
    <property type="entry name" value="Por_Secre_tail"/>
    <property type="match status" value="1"/>
</dbReference>
<feature type="signal peptide" evidence="2">
    <location>
        <begin position="1"/>
        <end position="22"/>
    </location>
</feature>
<proteinExistence type="predicted"/>
<dbReference type="RefSeq" id="WP_183478358.1">
    <property type="nucleotide sequence ID" value="NZ_JACIFO010000015.1"/>
</dbReference>
<dbReference type="EMBL" id="JACIFO010000015">
    <property type="protein sequence ID" value="MBB4120024.1"/>
    <property type="molecule type" value="Genomic_DNA"/>
</dbReference>
<keyword evidence="5" id="KW-1185">Reference proteome</keyword>
<keyword evidence="1 2" id="KW-0732">Signal</keyword>
<name>A0A840F185_9FLAO</name>
<comment type="caution">
    <text evidence="4">The sequence shown here is derived from an EMBL/GenBank/DDBJ whole genome shotgun (WGS) entry which is preliminary data.</text>
</comment>
<gene>
    <name evidence="4" type="ORF">GGR32_002336</name>
</gene>
<dbReference type="InterPro" id="IPR026444">
    <property type="entry name" value="Secre_tail"/>
</dbReference>
<dbReference type="Proteomes" id="UP000553034">
    <property type="component" value="Unassembled WGS sequence"/>
</dbReference>
<dbReference type="AlphaFoldDB" id="A0A840F185"/>
<evidence type="ECO:0000313" key="4">
    <source>
        <dbReference type="EMBL" id="MBB4120024.1"/>
    </source>
</evidence>
<evidence type="ECO:0000313" key="5">
    <source>
        <dbReference type="Proteomes" id="UP000553034"/>
    </source>
</evidence>
<evidence type="ECO:0000256" key="1">
    <source>
        <dbReference type="ARBA" id="ARBA00022729"/>
    </source>
</evidence>
<evidence type="ECO:0000259" key="3">
    <source>
        <dbReference type="Pfam" id="PF18962"/>
    </source>
</evidence>
<feature type="chain" id="PRO_5032879704" description="Secretion system C-terminal sorting domain-containing protein" evidence="2">
    <location>
        <begin position="23"/>
        <end position="392"/>
    </location>
</feature>
<accession>A0A840F185</accession>
<dbReference type="NCBIfam" id="TIGR04183">
    <property type="entry name" value="Por_Secre_tail"/>
    <property type="match status" value="1"/>
</dbReference>
<protein>
    <recommendedName>
        <fullName evidence="3">Secretion system C-terminal sorting domain-containing protein</fullName>
    </recommendedName>
</protein>
<organism evidence="4 5">
    <name type="scientific">Mesonia hippocampi</name>
    <dbReference type="NCBI Taxonomy" id="1628250"/>
    <lineage>
        <taxon>Bacteria</taxon>
        <taxon>Pseudomonadati</taxon>
        <taxon>Bacteroidota</taxon>
        <taxon>Flavobacteriia</taxon>
        <taxon>Flavobacteriales</taxon>
        <taxon>Flavobacteriaceae</taxon>
        <taxon>Mesonia</taxon>
    </lineage>
</organism>
<evidence type="ECO:0000256" key="2">
    <source>
        <dbReference type="SAM" id="SignalP"/>
    </source>
</evidence>
<reference evidence="4 5" key="1">
    <citation type="submission" date="2020-08" db="EMBL/GenBank/DDBJ databases">
        <title>Genomic Encyclopedia of Type Strains, Phase IV (KMG-IV): sequencing the most valuable type-strain genomes for metagenomic binning, comparative biology and taxonomic classification.</title>
        <authorList>
            <person name="Goeker M."/>
        </authorList>
    </citation>
    <scope>NUCLEOTIDE SEQUENCE [LARGE SCALE GENOMIC DNA]</scope>
    <source>
        <strain evidence="4 5">DSM 29568</strain>
    </source>
</reference>